<dbReference type="PANTHER" id="PTHR24243:SF208">
    <property type="entry name" value="PYROKININ-1 RECEPTOR"/>
    <property type="match status" value="1"/>
</dbReference>
<dbReference type="InterPro" id="IPR000276">
    <property type="entry name" value="GPCR_Rhodpsn"/>
</dbReference>
<keyword evidence="4" id="KW-0297">G-protein coupled receptor</keyword>
<dbReference type="PANTHER" id="PTHR24243">
    <property type="entry name" value="G-PROTEIN COUPLED RECEPTOR"/>
    <property type="match status" value="1"/>
</dbReference>
<feature type="transmembrane region" description="Helical" evidence="9">
    <location>
        <begin position="549"/>
        <end position="566"/>
    </location>
</feature>
<keyword evidence="3 9" id="KW-1133">Transmembrane helix</keyword>
<feature type="transmembrane region" description="Helical" evidence="9">
    <location>
        <begin position="202"/>
        <end position="224"/>
    </location>
</feature>
<feature type="transmembrane region" description="Helical" evidence="9">
    <location>
        <begin position="117"/>
        <end position="134"/>
    </location>
</feature>
<dbReference type="EMBL" id="CAWYQH010000163">
    <property type="protein sequence ID" value="CAK8697385.1"/>
    <property type="molecule type" value="Genomic_DNA"/>
</dbReference>
<evidence type="ECO:0000256" key="9">
    <source>
        <dbReference type="SAM" id="Phobius"/>
    </source>
</evidence>
<evidence type="ECO:0000313" key="11">
    <source>
        <dbReference type="EMBL" id="CAK8697385.1"/>
    </source>
</evidence>
<comment type="caution">
    <text evidence="11">The sequence shown here is derived from an EMBL/GenBank/DDBJ whole genome shotgun (WGS) entry which is preliminary data.</text>
</comment>
<dbReference type="SUPFAM" id="SSF81321">
    <property type="entry name" value="Family A G protein-coupled receptor-like"/>
    <property type="match status" value="1"/>
</dbReference>
<dbReference type="InterPro" id="IPR017452">
    <property type="entry name" value="GPCR_Rhodpsn_7TM"/>
</dbReference>
<keyword evidence="7" id="KW-0807">Transducer</keyword>
<feature type="region of interest" description="Disordered" evidence="8">
    <location>
        <begin position="441"/>
        <end position="463"/>
    </location>
</feature>
<name>A0ABP0H069_CLALP</name>
<protein>
    <recommendedName>
        <fullName evidence="10">G-protein coupled receptors family 1 profile domain-containing protein</fullName>
    </recommendedName>
</protein>
<evidence type="ECO:0000256" key="3">
    <source>
        <dbReference type="ARBA" id="ARBA00022989"/>
    </source>
</evidence>
<sequence length="650" mass="72878">MLLPIALLVLDVFGLLTNILSLIVLLTEKKLKTVTNYYQSSLSLCNVVSIALSAWIHPAHLLSVQVTKIVFLRAMATFGQKCMCIVLALNILAQGFERYVGLSRPFKSRTAANRNRTIRIIIVTWIAAAAGSLPDAFCESVDHRIRCGLLKSKLLFITSNNGSAMSEKVSNATFGSTYPYISNIPNTGVSNFCDYYSKITPIIDLICFYCIPVILNTTLFVGIIRQLRRNVSKEMPKIIPKHGNSSRLSNSVLPTFSSSKKRKPVSRNIPLESTINAGSTSNYNKEHSLARIRRHGIVGNSYAPRTKQIKRTTSEKNLPRISIALASNGSCKRKVSRKDSTEIYSLSTPNILKSSLSAISSTGSFSGMSTLSLNSCSFVNIEQHHGGLQKLLSDRVISYKRRQRSLSINSPPISLSKELTSKKRRATVIVGHLQKVRADSRAKFSENAMKESSRPSSPSQFSSSLSLRNNLASFSRSLSNRCYIAVLPNTDFEIRDQRSYRRSDAKCFSERKEWMPRESACSSRRSSSVKRQVTPTWLWRCRMKAIKNLALIIVSFVVEWLPYYVIRIQQAVMCPCDFHDRLGMDEGATNSTFHVVLGFQVAFIAIFIPVLHCVCSHRFFQAYVELLRRIASALTCNTLGRLRRAARRQK</sequence>
<reference evidence="11 12" key="1">
    <citation type="submission" date="2024-02" db="EMBL/GenBank/DDBJ databases">
        <authorList>
            <person name="Daric V."/>
            <person name="Darras S."/>
        </authorList>
    </citation>
    <scope>NUCLEOTIDE SEQUENCE [LARGE SCALE GENOMIC DNA]</scope>
</reference>
<keyword evidence="12" id="KW-1185">Reference proteome</keyword>
<feature type="compositionally biased region" description="Low complexity" evidence="8">
    <location>
        <begin position="454"/>
        <end position="463"/>
    </location>
</feature>
<gene>
    <name evidence="11" type="ORF">CVLEPA_LOCUS30625</name>
</gene>
<evidence type="ECO:0000256" key="1">
    <source>
        <dbReference type="ARBA" id="ARBA00004141"/>
    </source>
</evidence>
<feature type="transmembrane region" description="Helical" evidence="9">
    <location>
        <begin position="38"/>
        <end position="58"/>
    </location>
</feature>
<keyword evidence="5 9" id="KW-0472">Membrane</keyword>
<evidence type="ECO:0000256" key="2">
    <source>
        <dbReference type="ARBA" id="ARBA00022692"/>
    </source>
</evidence>
<keyword evidence="6" id="KW-0675">Receptor</keyword>
<dbReference type="Proteomes" id="UP001642483">
    <property type="component" value="Unassembled WGS sequence"/>
</dbReference>
<dbReference type="Pfam" id="PF00001">
    <property type="entry name" value="7tm_1"/>
    <property type="match status" value="1"/>
</dbReference>
<evidence type="ECO:0000256" key="8">
    <source>
        <dbReference type="SAM" id="MobiDB-lite"/>
    </source>
</evidence>
<comment type="subcellular location">
    <subcellularLocation>
        <location evidence="1">Membrane</location>
        <topology evidence="1">Multi-pass membrane protein</topology>
    </subcellularLocation>
</comment>
<feature type="transmembrane region" description="Helical" evidence="9">
    <location>
        <begin position="78"/>
        <end position="96"/>
    </location>
</feature>
<dbReference type="PROSITE" id="PS50262">
    <property type="entry name" value="G_PROTEIN_RECEP_F1_2"/>
    <property type="match status" value="1"/>
</dbReference>
<evidence type="ECO:0000256" key="4">
    <source>
        <dbReference type="ARBA" id="ARBA00023040"/>
    </source>
</evidence>
<organism evidence="11 12">
    <name type="scientific">Clavelina lepadiformis</name>
    <name type="common">Light-bulb sea squirt</name>
    <name type="synonym">Ascidia lepadiformis</name>
    <dbReference type="NCBI Taxonomy" id="159417"/>
    <lineage>
        <taxon>Eukaryota</taxon>
        <taxon>Metazoa</taxon>
        <taxon>Chordata</taxon>
        <taxon>Tunicata</taxon>
        <taxon>Ascidiacea</taxon>
        <taxon>Aplousobranchia</taxon>
        <taxon>Clavelinidae</taxon>
        <taxon>Clavelina</taxon>
    </lineage>
</organism>
<evidence type="ECO:0000256" key="6">
    <source>
        <dbReference type="ARBA" id="ARBA00023170"/>
    </source>
</evidence>
<evidence type="ECO:0000259" key="10">
    <source>
        <dbReference type="PROSITE" id="PS50262"/>
    </source>
</evidence>
<dbReference type="Gene3D" id="1.20.1070.10">
    <property type="entry name" value="Rhodopsin 7-helix transmembrane proteins"/>
    <property type="match status" value="2"/>
</dbReference>
<feature type="transmembrane region" description="Helical" evidence="9">
    <location>
        <begin position="591"/>
        <end position="611"/>
    </location>
</feature>
<accession>A0ABP0H069</accession>
<evidence type="ECO:0000256" key="5">
    <source>
        <dbReference type="ARBA" id="ARBA00023136"/>
    </source>
</evidence>
<proteinExistence type="predicted"/>
<evidence type="ECO:0000256" key="7">
    <source>
        <dbReference type="ARBA" id="ARBA00023224"/>
    </source>
</evidence>
<feature type="compositionally biased region" description="Basic and acidic residues" evidence="8">
    <location>
        <begin position="441"/>
        <end position="453"/>
    </location>
</feature>
<feature type="transmembrane region" description="Helical" evidence="9">
    <location>
        <begin position="6"/>
        <end position="26"/>
    </location>
</feature>
<feature type="domain" description="G-protein coupled receptors family 1 profile" evidence="10">
    <location>
        <begin position="17"/>
        <end position="612"/>
    </location>
</feature>
<dbReference type="PRINTS" id="PR00237">
    <property type="entry name" value="GPCRRHODOPSN"/>
</dbReference>
<keyword evidence="2 9" id="KW-0812">Transmembrane</keyword>
<evidence type="ECO:0000313" key="12">
    <source>
        <dbReference type="Proteomes" id="UP001642483"/>
    </source>
</evidence>
<dbReference type="CDD" id="cd00637">
    <property type="entry name" value="7tm_classA_rhodopsin-like"/>
    <property type="match status" value="1"/>
</dbReference>